<comment type="subcellular location">
    <subcellularLocation>
        <location evidence="1 9">Cytoplasm</location>
    </subcellularLocation>
</comment>
<dbReference type="PANTHER" id="PTHR45526:SF1">
    <property type="entry name" value="TRANSCRIPTIONAL REGULATORY PROTEIN DCUR-RELATED"/>
    <property type="match status" value="1"/>
</dbReference>
<reference evidence="12 13" key="1">
    <citation type="journal article" date="2010" name="Stand. Genomic Sci.">
        <title>Non-contiguous finished genome sequence of Aminomonas paucivorans type strain (GLU-3).</title>
        <authorList>
            <person name="Pitluck S."/>
            <person name="Yasawong M."/>
            <person name="Held B."/>
            <person name="Lapidus A."/>
            <person name="Nolan M."/>
            <person name="Copeland A."/>
            <person name="Lucas S."/>
            <person name="Del Rio T.G."/>
            <person name="Tice H."/>
            <person name="Cheng J.F."/>
            <person name="Chertkov O."/>
            <person name="Goodwin L."/>
            <person name="Tapia R."/>
            <person name="Han C."/>
            <person name="Liolios K."/>
            <person name="Ivanova N."/>
            <person name="Mavromatis K."/>
            <person name="Ovchinnikova G."/>
            <person name="Pati A."/>
            <person name="Chen A."/>
            <person name="Palaniappan K."/>
            <person name="Land M."/>
            <person name="Hauser L."/>
            <person name="Chang Y.J."/>
            <person name="Jeffries C.D."/>
            <person name="Pukall R."/>
            <person name="Spring S."/>
            <person name="Rohde M."/>
            <person name="Sikorski J."/>
            <person name="Goker M."/>
            <person name="Woyke T."/>
            <person name="Bristow J."/>
            <person name="Eisen J.A."/>
            <person name="Markowitz V."/>
            <person name="Hugenholtz P."/>
            <person name="Kyrpides N.C."/>
            <person name="Klenk H.P."/>
        </authorList>
    </citation>
    <scope>NUCLEOTIDE SEQUENCE [LARGE SCALE GENOMIC DNA]</scope>
    <source>
        <strain evidence="12 13">DSM 12260</strain>
    </source>
</reference>
<dbReference type="SUPFAM" id="SSF46785">
    <property type="entry name" value="Winged helix' DNA-binding domain"/>
    <property type="match status" value="1"/>
</dbReference>
<dbReference type="RefSeq" id="WP_006301815.1">
    <property type="nucleotide sequence ID" value="NZ_CM001022.1"/>
</dbReference>
<evidence type="ECO:0000313" key="13">
    <source>
        <dbReference type="Proteomes" id="UP000005096"/>
    </source>
</evidence>
<dbReference type="PANTHER" id="PTHR45526">
    <property type="entry name" value="TRANSCRIPTIONAL REGULATORY PROTEIN DPIA"/>
    <property type="match status" value="1"/>
</dbReference>
<dbReference type="InterPro" id="IPR036388">
    <property type="entry name" value="WH-like_DNA-bd_sf"/>
</dbReference>
<dbReference type="HOGENOM" id="CLU_000445_39_0_0"/>
<dbReference type="OrthoDB" id="9759232at2"/>
<evidence type="ECO:0000259" key="11">
    <source>
        <dbReference type="PROSITE" id="PS50110"/>
    </source>
</evidence>
<dbReference type="Pfam" id="PF00072">
    <property type="entry name" value="Response_reg"/>
    <property type="match status" value="1"/>
</dbReference>
<dbReference type="eggNOG" id="COG4565">
    <property type="taxonomic scope" value="Bacteria"/>
</dbReference>
<dbReference type="InterPro" id="IPR013196">
    <property type="entry name" value="HTH_11"/>
</dbReference>
<evidence type="ECO:0000256" key="3">
    <source>
        <dbReference type="ARBA" id="ARBA00022553"/>
    </source>
</evidence>
<dbReference type="PROSITE" id="PS50110">
    <property type="entry name" value="RESPONSE_REGULATORY"/>
    <property type="match status" value="1"/>
</dbReference>
<keyword evidence="5 9" id="KW-0805">Transcription regulation</keyword>
<dbReference type="GO" id="GO:0005737">
    <property type="term" value="C:cytoplasm"/>
    <property type="evidence" value="ECO:0007669"/>
    <property type="project" value="UniProtKB-SubCell"/>
</dbReference>
<dbReference type="InterPro" id="IPR011006">
    <property type="entry name" value="CheY-like_superfamily"/>
</dbReference>
<evidence type="ECO:0000256" key="6">
    <source>
        <dbReference type="ARBA" id="ARBA00023125"/>
    </source>
</evidence>
<dbReference type="PIRSF" id="PIRSF006171">
    <property type="entry name" value="RR_citrat_malat"/>
    <property type="match status" value="1"/>
</dbReference>
<evidence type="ECO:0000256" key="8">
    <source>
        <dbReference type="ARBA" id="ARBA00023163"/>
    </source>
</evidence>
<dbReference type="InterPro" id="IPR001789">
    <property type="entry name" value="Sig_transdc_resp-reg_receiver"/>
</dbReference>
<keyword evidence="13" id="KW-1185">Reference proteome</keyword>
<name>E3CYX9_9BACT</name>
<feature type="modified residue" description="4-aspartylphosphate" evidence="10">
    <location>
        <position position="56"/>
    </location>
</feature>
<keyword evidence="4 9" id="KW-0902">Two-component regulatory system</keyword>
<dbReference type="InterPro" id="IPR024187">
    <property type="entry name" value="Sig_transdc_resp-reg_cit/mal"/>
</dbReference>
<feature type="domain" description="Response regulatory" evidence="11">
    <location>
        <begin position="5"/>
        <end position="121"/>
    </location>
</feature>
<evidence type="ECO:0000256" key="5">
    <source>
        <dbReference type="ARBA" id="ARBA00023015"/>
    </source>
</evidence>
<organism evidence="12 13">
    <name type="scientific">Aminomonas paucivorans DSM 12260</name>
    <dbReference type="NCBI Taxonomy" id="584708"/>
    <lineage>
        <taxon>Bacteria</taxon>
        <taxon>Thermotogati</taxon>
        <taxon>Synergistota</taxon>
        <taxon>Synergistia</taxon>
        <taxon>Synergistales</taxon>
        <taxon>Synergistaceae</taxon>
        <taxon>Aminomonas</taxon>
    </lineage>
</organism>
<dbReference type="Gene3D" id="1.10.10.10">
    <property type="entry name" value="Winged helix-like DNA-binding domain superfamily/Winged helix DNA-binding domain"/>
    <property type="match status" value="1"/>
</dbReference>
<accession>E3CYX9</accession>
<evidence type="ECO:0000256" key="10">
    <source>
        <dbReference type="PROSITE-ProRule" id="PRU00169"/>
    </source>
</evidence>
<dbReference type="SMART" id="SM00448">
    <property type="entry name" value="REC"/>
    <property type="match status" value="1"/>
</dbReference>
<keyword evidence="3 10" id="KW-0597">Phosphoprotein</keyword>
<dbReference type="Proteomes" id="UP000005096">
    <property type="component" value="Chromosome"/>
</dbReference>
<keyword evidence="6 9" id="KW-0238">DNA-binding</keyword>
<evidence type="ECO:0000256" key="1">
    <source>
        <dbReference type="ARBA" id="ARBA00004496"/>
    </source>
</evidence>
<evidence type="ECO:0000256" key="4">
    <source>
        <dbReference type="ARBA" id="ARBA00023012"/>
    </source>
</evidence>
<keyword evidence="7 9" id="KW-0010">Activator</keyword>
<dbReference type="EMBL" id="CM001022">
    <property type="protein sequence ID" value="EFQ24574.1"/>
    <property type="molecule type" value="Genomic_DNA"/>
</dbReference>
<dbReference type="Pfam" id="PF08279">
    <property type="entry name" value="HTH_11"/>
    <property type="match status" value="1"/>
</dbReference>
<evidence type="ECO:0000256" key="9">
    <source>
        <dbReference type="PIRNR" id="PIRNR006171"/>
    </source>
</evidence>
<dbReference type="Gene3D" id="3.40.50.2300">
    <property type="match status" value="1"/>
</dbReference>
<dbReference type="GO" id="GO:0000156">
    <property type="term" value="F:phosphorelay response regulator activity"/>
    <property type="evidence" value="ECO:0007669"/>
    <property type="project" value="TreeGrafter"/>
</dbReference>
<dbReference type="InterPro" id="IPR036390">
    <property type="entry name" value="WH_DNA-bd_sf"/>
</dbReference>
<keyword evidence="8 9" id="KW-0804">Transcription</keyword>
<dbReference type="GO" id="GO:0003700">
    <property type="term" value="F:DNA-binding transcription factor activity"/>
    <property type="evidence" value="ECO:0007669"/>
    <property type="project" value="InterPro"/>
</dbReference>
<sequence length="227" mass="25519">MKPIRILITEDDPMVSFIVGRIVHSLGDFLVVGQAATGAEALAQIQSHTVDLVLLDLFLPGKHGDQALAELRAQRFPVDVIVITAATDRSRALDALRLGAWDYVVKPFSYDRLRIALETYRDAFRYRENLPPQLTQDHLDRLFYPEGREFLSSLGTLAHRGDMTDRILEILNQESESMAAGEVAEKLGVSRITVRKYCEALVSAGRLVSKNHYQSKGRPIKKYQVLD</sequence>
<dbReference type="PaxDb" id="584708-Apau_2163"/>
<dbReference type="STRING" id="584708.Apau_2163"/>
<evidence type="ECO:0000313" key="12">
    <source>
        <dbReference type="EMBL" id="EFQ24574.1"/>
    </source>
</evidence>
<evidence type="ECO:0000256" key="2">
    <source>
        <dbReference type="ARBA" id="ARBA00022490"/>
    </source>
</evidence>
<evidence type="ECO:0000256" key="7">
    <source>
        <dbReference type="ARBA" id="ARBA00023159"/>
    </source>
</evidence>
<gene>
    <name evidence="12" type="ORF">Apau_2163</name>
</gene>
<dbReference type="AlphaFoldDB" id="E3CYX9"/>
<dbReference type="SUPFAM" id="SSF52172">
    <property type="entry name" value="CheY-like"/>
    <property type="match status" value="1"/>
</dbReference>
<protein>
    <recommendedName>
        <fullName evidence="9">Transcriptional regulatory protein</fullName>
    </recommendedName>
</protein>
<proteinExistence type="predicted"/>
<dbReference type="GO" id="GO:0003677">
    <property type="term" value="F:DNA binding"/>
    <property type="evidence" value="ECO:0007669"/>
    <property type="project" value="UniProtKB-KW"/>
</dbReference>
<dbReference type="InterPro" id="IPR051271">
    <property type="entry name" value="2C-system_Tx_regulators"/>
</dbReference>
<keyword evidence="2 9" id="KW-0963">Cytoplasm</keyword>